<sequence>MKRHVMITVQVLMAAVLLPALESSAQYFNPNGFRNDIEVSAGFQGDFRSGENVGARIDITCGHFYNNGIGFRVGACYMPENVGIRHSAGIPLAFAWRTRIWGFEDQYINAARNALEADTDLFESPDYYDPYYDLGREVAEDAASRFITFLANLVSRIELYGGLTPGYIFGEDNLHYESRPDINHGEYYPTGIVVPHRFFLSADAGIRLVIRIWRLSVNITPAVHYYLTDNFRTYHPILKEDYSRPIRWQMSLNGGISLMF</sequence>
<feature type="chain" id="PRO_5039469488" description="Outer membrane protein beta-barrel domain-containing protein" evidence="1">
    <location>
        <begin position="26"/>
        <end position="260"/>
    </location>
</feature>
<reference evidence="2" key="2">
    <citation type="journal article" date="2021" name="PeerJ">
        <title>Extensive microbial diversity within the chicken gut microbiome revealed by metagenomics and culture.</title>
        <authorList>
            <person name="Gilroy R."/>
            <person name="Ravi A."/>
            <person name="Getino M."/>
            <person name="Pursley I."/>
            <person name="Horton D.L."/>
            <person name="Alikhan N.F."/>
            <person name="Baker D."/>
            <person name="Gharbi K."/>
            <person name="Hall N."/>
            <person name="Watson M."/>
            <person name="Adriaenssens E.M."/>
            <person name="Foster-Nyarko E."/>
            <person name="Jarju S."/>
            <person name="Secka A."/>
            <person name="Antonio M."/>
            <person name="Oren A."/>
            <person name="Chaudhuri R.R."/>
            <person name="La Ragione R."/>
            <person name="Hildebrand F."/>
            <person name="Pallen M.J."/>
        </authorList>
    </citation>
    <scope>NUCLEOTIDE SEQUENCE</scope>
    <source>
        <strain evidence="2">B1-15692</strain>
    </source>
</reference>
<gene>
    <name evidence="2" type="ORF">IAB99_09380</name>
</gene>
<dbReference type="EMBL" id="JADIMH010000065">
    <property type="protein sequence ID" value="MBO8467950.1"/>
    <property type="molecule type" value="Genomic_DNA"/>
</dbReference>
<keyword evidence="1" id="KW-0732">Signal</keyword>
<dbReference type="Proteomes" id="UP000823660">
    <property type="component" value="Unassembled WGS sequence"/>
</dbReference>
<reference evidence="2" key="1">
    <citation type="submission" date="2020-10" db="EMBL/GenBank/DDBJ databases">
        <authorList>
            <person name="Gilroy R."/>
        </authorList>
    </citation>
    <scope>NUCLEOTIDE SEQUENCE</scope>
    <source>
        <strain evidence="2">B1-15692</strain>
    </source>
</reference>
<accession>A0A9D9I961</accession>
<feature type="signal peptide" evidence="1">
    <location>
        <begin position="1"/>
        <end position="25"/>
    </location>
</feature>
<evidence type="ECO:0008006" key="4">
    <source>
        <dbReference type="Google" id="ProtNLM"/>
    </source>
</evidence>
<dbReference type="AlphaFoldDB" id="A0A9D9I961"/>
<evidence type="ECO:0000313" key="2">
    <source>
        <dbReference type="EMBL" id="MBO8467950.1"/>
    </source>
</evidence>
<proteinExistence type="predicted"/>
<name>A0A9D9I961_9BACT</name>
<comment type="caution">
    <text evidence="2">The sequence shown here is derived from an EMBL/GenBank/DDBJ whole genome shotgun (WGS) entry which is preliminary data.</text>
</comment>
<evidence type="ECO:0000256" key="1">
    <source>
        <dbReference type="SAM" id="SignalP"/>
    </source>
</evidence>
<organism evidence="2 3">
    <name type="scientific">Candidatus Cryptobacteroides faecipullorum</name>
    <dbReference type="NCBI Taxonomy" id="2840764"/>
    <lineage>
        <taxon>Bacteria</taxon>
        <taxon>Pseudomonadati</taxon>
        <taxon>Bacteroidota</taxon>
        <taxon>Bacteroidia</taxon>
        <taxon>Bacteroidales</taxon>
        <taxon>Candidatus Cryptobacteroides</taxon>
    </lineage>
</organism>
<evidence type="ECO:0000313" key="3">
    <source>
        <dbReference type="Proteomes" id="UP000823660"/>
    </source>
</evidence>
<protein>
    <recommendedName>
        <fullName evidence="4">Outer membrane protein beta-barrel domain-containing protein</fullName>
    </recommendedName>
</protein>